<reference evidence="1" key="1">
    <citation type="submission" date="2023-03" db="EMBL/GenBank/DDBJ databases">
        <title>Massive genome expansion in bonnet fungi (Mycena s.s.) driven by repeated elements and novel gene families across ecological guilds.</title>
        <authorList>
            <consortium name="Lawrence Berkeley National Laboratory"/>
            <person name="Harder C.B."/>
            <person name="Miyauchi S."/>
            <person name="Viragh M."/>
            <person name="Kuo A."/>
            <person name="Thoen E."/>
            <person name="Andreopoulos B."/>
            <person name="Lu D."/>
            <person name="Skrede I."/>
            <person name="Drula E."/>
            <person name="Henrissat B."/>
            <person name="Morin E."/>
            <person name="Kohler A."/>
            <person name="Barry K."/>
            <person name="LaButti K."/>
            <person name="Morin E."/>
            <person name="Salamov A."/>
            <person name="Lipzen A."/>
            <person name="Mereny Z."/>
            <person name="Hegedus B."/>
            <person name="Baldrian P."/>
            <person name="Stursova M."/>
            <person name="Weitz H."/>
            <person name="Taylor A."/>
            <person name="Grigoriev I.V."/>
            <person name="Nagy L.G."/>
            <person name="Martin F."/>
            <person name="Kauserud H."/>
        </authorList>
    </citation>
    <scope>NUCLEOTIDE SEQUENCE</scope>
    <source>
        <strain evidence="1">CBHHK200</strain>
    </source>
</reference>
<protein>
    <submittedName>
        <fullName evidence="1">Uncharacterized protein</fullName>
    </submittedName>
</protein>
<dbReference type="Proteomes" id="UP001218188">
    <property type="component" value="Unassembled WGS sequence"/>
</dbReference>
<evidence type="ECO:0000313" key="1">
    <source>
        <dbReference type="EMBL" id="KAJ7023859.1"/>
    </source>
</evidence>
<dbReference type="EMBL" id="JARJCM010000180">
    <property type="protein sequence ID" value="KAJ7023859.1"/>
    <property type="molecule type" value="Genomic_DNA"/>
</dbReference>
<accession>A0AAD6WWM8</accession>
<keyword evidence="2" id="KW-1185">Reference proteome</keyword>
<gene>
    <name evidence="1" type="ORF">C8F04DRAFT_1270925</name>
</gene>
<proteinExistence type="predicted"/>
<organism evidence="1 2">
    <name type="scientific">Mycena alexandri</name>
    <dbReference type="NCBI Taxonomy" id="1745969"/>
    <lineage>
        <taxon>Eukaryota</taxon>
        <taxon>Fungi</taxon>
        <taxon>Dikarya</taxon>
        <taxon>Basidiomycota</taxon>
        <taxon>Agaricomycotina</taxon>
        <taxon>Agaricomycetes</taxon>
        <taxon>Agaricomycetidae</taxon>
        <taxon>Agaricales</taxon>
        <taxon>Marasmiineae</taxon>
        <taxon>Mycenaceae</taxon>
        <taxon>Mycena</taxon>
    </lineage>
</organism>
<dbReference type="AlphaFoldDB" id="A0AAD6WWM8"/>
<comment type="caution">
    <text evidence="1">The sequence shown here is derived from an EMBL/GenBank/DDBJ whole genome shotgun (WGS) entry which is preliminary data.</text>
</comment>
<sequence>MPRQPTVTEIRLTNITACLTPALTLLNELNDAFGPLFIQPISNTVVSVMAMIQNVKRNKNECTDLLENIHKVLYAIVKLHMKSETAGSLPPLMVDHIGDFMEKPQCLLMLDNLETPWEPTHSRGGVEEFLSLLTDIHHVALIITMRALQPVSDQAAQQIFVDITDNFYEGDDIAQLLRLTDNMPLAVDLIAHLADYEGFLNVLARWETEKTTVLSMGYDQKSI</sequence>
<evidence type="ECO:0000313" key="2">
    <source>
        <dbReference type="Proteomes" id="UP001218188"/>
    </source>
</evidence>
<name>A0AAD6WWM8_9AGAR</name>